<sequence length="326" mass="34694">MASERADKTTGTAPAAADFNAYNPRLGIALKVVSALVFTGMIAMVKLLDGAYPVGEVIFARSFFGMLPVLLVIAWQGQLSEAFSTKRPWGHISRAIVGGTAMSLWFAAIARLPLPDATAISFSAPLVTVALAAIILREKVRAYRWSAVVVGFLGILIILSPHLSGVAPTEEASLGAMLAFASAIFMALAMITVRRLTGTERTSTIVVWFAAVTSVFALMSAPFGWVMPDLNDAIILVAIGLSGGIGQILLTQSYRYADASTIAPFEYTTMLWTVLVGWIVFAEIPTLEVVGGAAIVIGAGVFVIFREHQLGLDRSRERSTVTPSKA</sequence>
<name>A0A285R554_9HYPH</name>
<feature type="transmembrane region" description="Helical" evidence="6">
    <location>
        <begin position="28"/>
        <end position="45"/>
    </location>
</feature>
<evidence type="ECO:0000313" key="8">
    <source>
        <dbReference type="EMBL" id="SOB89230.1"/>
    </source>
</evidence>
<comment type="similarity">
    <text evidence="2">Belongs to the drug/metabolite transporter (DMT) superfamily. 10 TMS drug/metabolite exporter (DME) (TC 2.A.7.3) family.</text>
</comment>
<dbReference type="SUPFAM" id="SSF103481">
    <property type="entry name" value="Multidrug resistance efflux transporter EmrE"/>
    <property type="match status" value="2"/>
</dbReference>
<feature type="transmembrane region" description="Helical" evidence="6">
    <location>
        <begin position="143"/>
        <end position="160"/>
    </location>
</feature>
<evidence type="ECO:0000256" key="6">
    <source>
        <dbReference type="SAM" id="Phobius"/>
    </source>
</evidence>
<evidence type="ECO:0000256" key="1">
    <source>
        <dbReference type="ARBA" id="ARBA00004141"/>
    </source>
</evidence>
<organism evidence="8 9">
    <name type="scientific">Stappia indica</name>
    <dbReference type="NCBI Taxonomy" id="538381"/>
    <lineage>
        <taxon>Bacteria</taxon>
        <taxon>Pseudomonadati</taxon>
        <taxon>Pseudomonadota</taxon>
        <taxon>Alphaproteobacteria</taxon>
        <taxon>Hyphomicrobiales</taxon>
        <taxon>Stappiaceae</taxon>
        <taxon>Stappia</taxon>
    </lineage>
</organism>
<feature type="domain" description="EamA" evidence="7">
    <location>
        <begin position="174"/>
        <end position="304"/>
    </location>
</feature>
<dbReference type="Pfam" id="PF00892">
    <property type="entry name" value="EamA"/>
    <property type="match status" value="2"/>
</dbReference>
<dbReference type="InterPro" id="IPR037185">
    <property type="entry name" value="EmrE-like"/>
</dbReference>
<evidence type="ECO:0000256" key="5">
    <source>
        <dbReference type="ARBA" id="ARBA00023136"/>
    </source>
</evidence>
<keyword evidence="3 6" id="KW-0812">Transmembrane</keyword>
<feature type="transmembrane region" description="Helical" evidence="6">
    <location>
        <begin position="262"/>
        <end position="281"/>
    </location>
</feature>
<dbReference type="OrthoDB" id="8478503at2"/>
<accession>A0A285R554</accession>
<feature type="transmembrane region" description="Helical" evidence="6">
    <location>
        <begin position="172"/>
        <end position="193"/>
    </location>
</feature>
<evidence type="ECO:0000256" key="3">
    <source>
        <dbReference type="ARBA" id="ARBA00022692"/>
    </source>
</evidence>
<feature type="transmembrane region" description="Helical" evidence="6">
    <location>
        <begin position="233"/>
        <end position="250"/>
    </location>
</feature>
<feature type="transmembrane region" description="Helical" evidence="6">
    <location>
        <begin position="118"/>
        <end position="136"/>
    </location>
</feature>
<dbReference type="Gene3D" id="1.10.3730.20">
    <property type="match status" value="1"/>
</dbReference>
<proteinExistence type="inferred from homology"/>
<dbReference type="EMBL" id="OBML01000001">
    <property type="protein sequence ID" value="SOB89230.1"/>
    <property type="molecule type" value="Genomic_DNA"/>
</dbReference>
<protein>
    <submittedName>
        <fullName evidence="8">Permease of the drug/metabolite transporter (DMT) superfamily</fullName>
    </submittedName>
</protein>
<evidence type="ECO:0000313" key="9">
    <source>
        <dbReference type="Proteomes" id="UP000219331"/>
    </source>
</evidence>
<keyword evidence="9" id="KW-1185">Reference proteome</keyword>
<comment type="subcellular location">
    <subcellularLocation>
        <location evidence="1">Membrane</location>
        <topology evidence="1">Multi-pass membrane protein</topology>
    </subcellularLocation>
</comment>
<feature type="transmembrane region" description="Helical" evidence="6">
    <location>
        <begin position="95"/>
        <end position="112"/>
    </location>
</feature>
<feature type="domain" description="EamA" evidence="7">
    <location>
        <begin position="26"/>
        <end position="159"/>
    </location>
</feature>
<dbReference type="PANTHER" id="PTHR22911">
    <property type="entry name" value="ACYL-MALONYL CONDENSING ENZYME-RELATED"/>
    <property type="match status" value="1"/>
</dbReference>
<reference evidence="8 9" key="1">
    <citation type="submission" date="2017-08" db="EMBL/GenBank/DDBJ databases">
        <authorList>
            <person name="de Groot N.N."/>
        </authorList>
    </citation>
    <scope>NUCLEOTIDE SEQUENCE [LARGE SCALE GENOMIC DNA]</scope>
    <source>
        <strain evidence="8 9">USBA 352</strain>
    </source>
</reference>
<evidence type="ECO:0000256" key="4">
    <source>
        <dbReference type="ARBA" id="ARBA00022989"/>
    </source>
</evidence>
<feature type="transmembrane region" description="Helical" evidence="6">
    <location>
        <begin position="205"/>
        <end position="227"/>
    </location>
</feature>
<dbReference type="GO" id="GO:0016020">
    <property type="term" value="C:membrane"/>
    <property type="evidence" value="ECO:0007669"/>
    <property type="project" value="UniProtKB-SubCell"/>
</dbReference>
<dbReference type="RefSeq" id="WP_067217137.1">
    <property type="nucleotide sequence ID" value="NZ_JAJGNR010000001.1"/>
</dbReference>
<dbReference type="STRING" id="538381.GCA_001696535_01220"/>
<dbReference type="AlphaFoldDB" id="A0A285R554"/>
<feature type="transmembrane region" description="Helical" evidence="6">
    <location>
        <begin position="57"/>
        <end position="75"/>
    </location>
</feature>
<dbReference type="InterPro" id="IPR000620">
    <property type="entry name" value="EamA_dom"/>
</dbReference>
<keyword evidence="5 6" id="KW-0472">Membrane</keyword>
<feature type="transmembrane region" description="Helical" evidence="6">
    <location>
        <begin position="287"/>
        <end position="305"/>
    </location>
</feature>
<gene>
    <name evidence="8" type="ORF">SAMN05421512_101138</name>
</gene>
<dbReference type="PANTHER" id="PTHR22911:SF6">
    <property type="entry name" value="SOLUTE CARRIER FAMILY 35 MEMBER G1"/>
    <property type="match status" value="1"/>
</dbReference>
<evidence type="ECO:0000259" key="7">
    <source>
        <dbReference type="Pfam" id="PF00892"/>
    </source>
</evidence>
<dbReference type="Proteomes" id="UP000219331">
    <property type="component" value="Unassembled WGS sequence"/>
</dbReference>
<keyword evidence="4 6" id="KW-1133">Transmembrane helix</keyword>
<evidence type="ECO:0000256" key="2">
    <source>
        <dbReference type="ARBA" id="ARBA00009853"/>
    </source>
</evidence>